<evidence type="ECO:0000256" key="16">
    <source>
        <dbReference type="PIRSR" id="PIRSR000350-3"/>
    </source>
</evidence>
<dbReference type="STRING" id="1283.ShL2_01281"/>
<dbReference type="Pfam" id="PF07992">
    <property type="entry name" value="Pyr_redox_2"/>
    <property type="match status" value="1"/>
</dbReference>
<keyword evidence="11 16" id="KW-0520">NAD</keyword>
<keyword evidence="8 18" id="KW-0285">Flavoprotein</keyword>
<dbReference type="KEGG" id="shh:ShL2_01281"/>
<dbReference type="Gene3D" id="3.50.50.60">
    <property type="entry name" value="FAD/NAD(P)-binding domain"/>
    <property type="match status" value="2"/>
</dbReference>
<evidence type="ECO:0000313" key="24">
    <source>
        <dbReference type="Proteomes" id="UP001269271"/>
    </source>
</evidence>
<dbReference type="SUPFAM" id="SSF55424">
    <property type="entry name" value="FAD/NAD-linked reductases, dimerisation (C-terminal) domain"/>
    <property type="match status" value="1"/>
</dbReference>
<evidence type="ECO:0000256" key="12">
    <source>
        <dbReference type="ARBA" id="ARBA00023157"/>
    </source>
</evidence>
<feature type="disulfide bond" description="Redox-active" evidence="17">
    <location>
        <begin position="43"/>
        <end position="48"/>
    </location>
</feature>
<feature type="domain" description="FAD/NAD(P)-binding" evidence="20">
    <location>
        <begin position="6"/>
        <end position="333"/>
    </location>
</feature>
<dbReference type="InterPro" id="IPR050151">
    <property type="entry name" value="Class-I_Pyr_Nuc-Dis_Oxidored"/>
</dbReference>
<dbReference type="EC" id="1.8.1.4" evidence="5 18"/>
<dbReference type="PRINTS" id="PR00411">
    <property type="entry name" value="PNDRDTASEI"/>
</dbReference>
<dbReference type="GO" id="GO:0050660">
    <property type="term" value="F:flavin adenine dinucleotide binding"/>
    <property type="evidence" value="ECO:0007669"/>
    <property type="project" value="InterPro"/>
</dbReference>
<protein>
    <recommendedName>
        <fullName evidence="6 18">Dihydrolipoyl dehydrogenase</fullName>
        <ecNumber evidence="5 18">1.8.1.4</ecNumber>
    </recommendedName>
</protein>
<evidence type="ECO:0000313" key="21">
    <source>
        <dbReference type="EMBL" id="MDT4286637.1"/>
    </source>
</evidence>
<evidence type="ECO:0000259" key="19">
    <source>
        <dbReference type="Pfam" id="PF02852"/>
    </source>
</evidence>
<evidence type="ECO:0000256" key="14">
    <source>
        <dbReference type="ARBA" id="ARBA00049187"/>
    </source>
</evidence>
<keyword evidence="7" id="KW-0963">Cytoplasm</keyword>
<comment type="catalytic activity">
    <reaction evidence="14 18">
        <text>N(6)-[(R)-dihydrolipoyl]-L-lysyl-[protein] + NAD(+) = N(6)-[(R)-lipoyl]-L-lysyl-[protein] + NADH + H(+)</text>
        <dbReference type="Rhea" id="RHEA:15045"/>
        <dbReference type="Rhea" id="RHEA-COMP:10474"/>
        <dbReference type="Rhea" id="RHEA-COMP:10475"/>
        <dbReference type="ChEBI" id="CHEBI:15378"/>
        <dbReference type="ChEBI" id="CHEBI:57540"/>
        <dbReference type="ChEBI" id="CHEBI:57945"/>
        <dbReference type="ChEBI" id="CHEBI:83099"/>
        <dbReference type="ChEBI" id="CHEBI:83100"/>
        <dbReference type="EC" id="1.8.1.4"/>
    </reaction>
</comment>
<evidence type="ECO:0000256" key="10">
    <source>
        <dbReference type="ARBA" id="ARBA00023002"/>
    </source>
</evidence>
<comment type="function">
    <text evidence="1">Lipoamide dehydrogenase is a component of the alpha-ketoacid dehydrogenase complexes.</text>
</comment>
<evidence type="ECO:0000256" key="17">
    <source>
        <dbReference type="PIRSR" id="PIRSR000350-4"/>
    </source>
</evidence>
<organism evidence="22 23">
    <name type="scientific">Staphylococcus haemolyticus</name>
    <dbReference type="NCBI Taxonomy" id="1283"/>
    <lineage>
        <taxon>Bacteria</taxon>
        <taxon>Bacillati</taxon>
        <taxon>Bacillota</taxon>
        <taxon>Bacilli</taxon>
        <taxon>Bacillales</taxon>
        <taxon>Staphylococcaceae</taxon>
        <taxon>Staphylococcus</taxon>
    </lineage>
</organism>
<dbReference type="EMBL" id="PGWX01000320">
    <property type="protein sequence ID" value="PPJ74364.1"/>
    <property type="molecule type" value="Genomic_DNA"/>
</dbReference>
<comment type="miscellaneous">
    <text evidence="18">The active site is a redox-active disulfide bond.</text>
</comment>
<feature type="active site" description="Proton acceptor" evidence="15">
    <location>
        <position position="453"/>
    </location>
</feature>
<name>A0A2A1K8Y3_STAHA</name>
<evidence type="ECO:0000256" key="6">
    <source>
        <dbReference type="ARBA" id="ARBA00016961"/>
    </source>
</evidence>
<dbReference type="InterPro" id="IPR001100">
    <property type="entry name" value="Pyr_nuc-diS_OxRdtase"/>
</dbReference>
<dbReference type="GO" id="GO:0004148">
    <property type="term" value="F:dihydrolipoyl dehydrogenase (NADH) activity"/>
    <property type="evidence" value="ECO:0007669"/>
    <property type="project" value="UniProtKB-EC"/>
</dbReference>
<keyword evidence="9 16" id="KW-0274">FAD</keyword>
<feature type="binding site" evidence="16">
    <location>
        <begin position="188"/>
        <end position="195"/>
    </location>
    <ligand>
        <name>NAD(+)</name>
        <dbReference type="ChEBI" id="CHEBI:57540"/>
    </ligand>
</feature>
<dbReference type="PIRSF" id="PIRSF000350">
    <property type="entry name" value="Mercury_reductase_MerA"/>
    <property type="match status" value="1"/>
</dbReference>
<comment type="subcellular location">
    <subcellularLocation>
        <location evidence="3">Cytoplasm</location>
    </subcellularLocation>
    <subcellularLocation>
        <location evidence="2">Membrane</location>
        <topology evidence="2">Peripheral membrane protein</topology>
    </subcellularLocation>
</comment>
<dbReference type="GeneID" id="93780796"/>
<evidence type="ECO:0000256" key="5">
    <source>
        <dbReference type="ARBA" id="ARBA00012608"/>
    </source>
</evidence>
<gene>
    <name evidence="22" type="primary">lpdA</name>
    <name evidence="22" type="ORF">CV019_07900</name>
    <name evidence="21" type="ORF">RO950_06345</name>
</gene>
<comment type="cofactor">
    <cofactor evidence="16 18">
        <name>FAD</name>
        <dbReference type="ChEBI" id="CHEBI:57692"/>
    </cofactor>
    <text evidence="16 18">Binds 1 FAD per subunit.</text>
</comment>
<comment type="similarity">
    <text evidence="4 18">Belongs to the class-I pyridine nucleotide-disulfide oxidoreductase family.</text>
</comment>
<keyword evidence="10 18" id="KW-0560">Oxidoreductase</keyword>
<evidence type="ECO:0000256" key="8">
    <source>
        <dbReference type="ARBA" id="ARBA00022630"/>
    </source>
</evidence>
<feature type="binding site" evidence="16">
    <location>
        <position position="115"/>
    </location>
    <ligand>
        <name>FAD</name>
        <dbReference type="ChEBI" id="CHEBI:57692"/>
    </ligand>
</feature>
<dbReference type="NCBIfam" id="TIGR01350">
    <property type="entry name" value="lipoamide_DH"/>
    <property type="match status" value="1"/>
</dbReference>
<evidence type="ECO:0000256" key="18">
    <source>
        <dbReference type="RuleBase" id="RU003692"/>
    </source>
</evidence>
<dbReference type="SUPFAM" id="SSF51905">
    <property type="entry name" value="FAD/NAD(P)-binding domain"/>
    <property type="match status" value="1"/>
</dbReference>
<dbReference type="AlphaFoldDB" id="A0A2A1K8Y3"/>
<evidence type="ECO:0000256" key="7">
    <source>
        <dbReference type="ARBA" id="ARBA00022490"/>
    </source>
</evidence>
<evidence type="ECO:0000256" key="3">
    <source>
        <dbReference type="ARBA" id="ARBA00004496"/>
    </source>
</evidence>
<keyword evidence="24" id="KW-1185">Reference proteome</keyword>
<dbReference type="Pfam" id="PF02852">
    <property type="entry name" value="Pyr_redox_dim"/>
    <property type="match status" value="1"/>
</dbReference>
<accession>A0A2A1K8Y3</accession>
<proteinExistence type="inferred from homology"/>
<dbReference type="InterPro" id="IPR006258">
    <property type="entry name" value="Lipoamide_DH"/>
</dbReference>
<feature type="binding site" evidence="16">
    <location>
        <begin position="151"/>
        <end position="153"/>
    </location>
    <ligand>
        <name>FAD</name>
        <dbReference type="ChEBI" id="CHEBI:57692"/>
    </ligand>
</feature>
<dbReference type="GO" id="GO:0005737">
    <property type="term" value="C:cytoplasm"/>
    <property type="evidence" value="ECO:0007669"/>
    <property type="project" value="UniProtKB-SubCell"/>
</dbReference>
<dbReference type="GO" id="GO:0006103">
    <property type="term" value="P:2-oxoglutarate metabolic process"/>
    <property type="evidence" value="ECO:0007669"/>
    <property type="project" value="TreeGrafter"/>
</dbReference>
<evidence type="ECO:0000313" key="22">
    <source>
        <dbReference type="EMBL" id="PPJ74364.1"/>
    </source>
</evidence>
<dbReference type="Gene3D" id="3.30.390.30">
    <property type="match status" value="1"/>
</dbReference>
<reference evidence="22 23" key="1">
    <citation type="submission" date="2017-11" db="EMBL/GenBank/DDBJ databases">
        <authorList>
            <person name="Founou R.C."/>
            <person name="Founou L."/>
            <person name="Allam M."/>
            <person name="Ismail A."/>
            <person name="Essack S.Y."/>
        </authorList>
    </citation>
    <scope>NUCLEOTIDE SEQUENCE [LARGE SCALE GENOMIC DNA]</scope>
    <source>
        <strain evidence="22 23">G811N2B1</strain>
    </source>
</reference>
<evidence type="ECO:0000313" key="23">
    <source>
        <dbReference type="Proteomes" id="UP000238153"/>
    </source>
</evidence>
<dbReference type="PANTHER" id="PTHR22912">
    <property type="entry name" value="DISULFIDE OXIDOREDUCTASE"/>
    <property type="match status" value="1"/>
</dbReference>
<evidence type="ECO:0000256" key="1">
    <source>
        <dbReference type="ARBA" id="ARBA00002052"/>
    </source>
</evidence>
<evidence type="ECO:0000256" key="2">
    <source>
        <dbReference type="ARBA" id="ARBA00004170"/>
    </source>
</evidence>
<dbReference type="InterPro" id="IPR023753">
    <property type="entry name" value="FAD/NAD-binding_dom"/>
</dbReference>
<sequence length="474" mass="51334">MSENQYDLVILGGGTAGYVAAIRASQLGNKVAIVEKSLLGGTCLHKGCIPTKALLKSAEVLRTVKDSVHFGVNVGQYSFDLKSMMKRKDKIVNQMHQGIESLMQKNHIDIFNGTGRIMGTSIFSPQSGTISVEYDNVESELLPNQNVLIATGSLPTQLPFLPFNHNTVLSSNDILQLTDLPASIAIIGGGVIGLEFASLLIDLGVNVSVIEAGERILPNESAQIANFLKTSLIARGVTFYENCALNESAVKVNSNSVTIQVNKDKTIEVEKVLVSIGRKPNTDDIGLNNTKIKTDDNGNILVNDFLQTEDKHIYAAGDCIGKLQLAHVSSKEAILAVEHMFNGNGLPLNYDKMPKCIYTHPEVASIGYNKESAEAKNIKTKSFKVSFNAIGKAVIEETTNDRGFCEMIINDETNEIIGINMIGPQVTELINEASLLQFMNGSAIELGLTTHAHPSISEVLMELGLKVENRAIHV</sequence>
<feature type="binding site" evidence="16">
    <location>
        <position position="211"/>
    </location>
    <ligand>
        <name>NAD(+)</name>
        <dbReference type="ChEBI" id="CHEBI:57540"/>
    </ligand>
</feature>
<evidence type="ECO:0000256" key="4">
    <source>
        <dbReference type="ARBA" id="ARBA00007532"/>
    </source>
</evidence>
<dbReference type="OMA" id="WASMLND"/>
<dbReference type="Proteomes" id="UP000238153">
    <property type="component" value="Unassembled WGS sequence"/>
</dbReference>
<comment type="caution">
    <text evidence="22">The sequence shown here is derived from an EMBL/GenBank/DDBJ whole genome shotgun (WGS) entry which is preliminary data.</text>
</comment>
<dbReference type="RefSeq" id="WP_011275693.1">
    <property type="nucleotide sequence ID" value="NZ_BKAY01000003.1"/>
</dbReference>
<dbReference type="PROSITE" id="PS00076">
    <property type="entry name" value="PYRIDINE_REDOX_1"/>
    <property type="match status" value="1"/>
</dbReference>
<feature type="binding site" evidence="16">
    <location>
        <position position="277"/>
    </location>
    <ligand>
        <name>NAD(+)</name>
        <dbReference type="ChEBI" id="CHEBI:57540"/>
    </ligand>
</feature>
<dbReference type="InterPro" id="IPR036188">
    <property type="entry name" value="FAD/NAD-bd_sf"/>
</dbReference>
<dbReference type="Proteomes" id="UP001269271">
    <property type="component" value="Unassembled WGS sequence"/>
</dbReference>
<dbReference type="PRINTS" id="PR00368">
    <property type="entry name" value="FADPNR"/>
</dbReference>
<evidence type="ECO:0000259" key="20">
    <source>
        <dbReference type="Pfam" id="PF07992"/>
    </source>
</evidence>
<evidence type="ECO:0000256" key="9">
    <source>
        <dbReference type="ARBA" id="ARBA00022827"/>
    </source>
</evidence>
<dbReference type="InterPro" id="IPR016156">
    <property type="entry name" value="FAD/NAD-linked_Rdtase_dimer_sf"/>
</dbReference>
<dbReference type="PANTHER" id="PTHR22912:SF217">
    <property type="entry name" value="DIHYDROLIPOYL DEHYDROGENASE"/>
    <property type="match status" value="1"/>
</dbReference>
<evidence type="ECO:0000256" key="11">
    <source>
        <dbReference type="ARBA" id="ARBA00023027"/>
    </source>
</evidence>
<dbReference type="InterPro" id="IPR004099">
    <property type="entry name" value="Pyr_nucl-diS_OxRdtase_dimer"/>
</dbReference>
<evidence type="ECO:0000256" key="13">
    <source>
        <dbReference type="ARBA" id="ARBA00023284"/>
    </source>
</evidence>
<dbReference type="InterPro" id="IPR012999">
    <property type="entry name" value="Pyr_OxRdtase_I_AS"/>
</dbReference>
<reference evidence="21 24" key="2">
    <citation type="submission" date="2023-08" db="EMBL/GenBank/DDBJ databases">
        <title>Genomic surveillance of Staphylococcus haemolyticus neonatal outbreak in southern France.</title>
        <authorList>
            <person name="Magnan C."/>
            <person name="Morsli M."/>
            <person name="Thiery B."/>
            <person name="Salipante F."/>
            <person name="Attar J."/>
            <person name="Massimo D.M."/>
            <person name="Ory J."/>
            <person name="Pantel A."/>
            <person name="Lavigne J.-P."/>
        </authorList>
    </citation>
    <scope>NUCLEOTIDE SEQUENCE [LARGE SCALE GENOMIC DNA]</scope>
    <source>
        <strain evidence="21 24">NSH026</strain>
    </source>
</reference>
<evidence type="ECO:0000256" key="15">
    <source>
        <dbReference type="PIRSR" id="PIRSR000350-2"/>
    </source>
</evidence>
<keyword evidence="16" id="KW-0547">Nucleotide-binding</keyword>
<feature type="domain" description="Pyridine nucleotide-disulphide oxidoreductase dimerisation" evidence="19">
    <location>
        <begin position="353"/>
        <end position="462"/>
    </location>
</feature>
<dbReference type="GO" id="GO:0016020">
    <property type="term" value="C:membrane"/>
    <property type="evidence" value="ECO:0007669"/>
    <property type="project" value="UniProtKB-SubCell"/>
</dbReference>
<keyword evidence="12" id="KW-1015">Disulfide bond</keyword>
<keyword evidence="13 18" id="KW-0676">Redox-active center</keyword>
<dbReference type="EMBL" id="JAVSOO010000013">
    <property type="protein sequence ID" value="MDT4286637.1"/>
    <property type="molecule type" value="Genomic_DNA"/>
</dbReference>
<feature type="binding site" evidence="16">
    <location>
        <position position="52"/>
    </location>
    <ligand>
        <name>FAD</name>
        <dbReference type="ChEBI" id="CHEBI:57692"/>
    </ligand>
</feature>
<dbReference type="FunFam" id="3.30.390.30:FF:000001">
    <property type="entry name" value="Dihydrolipoyl dehydrogenase"/>
    <property type="match status" value="1"/>
</dbReference>
<feature type="binding site" evidence="16">
    <location>
        <position position="318"/>
    </location>
    <ligand>
        <name>FAD</name>
        <dbReference type="ChEBI" id="CHEBI:57692"/>
    </ligand>
</feature>